<keyword evidence="2" id="KW-1185">Reference proteome</keyword>
<proteinExistence type="predicted"/>
<gene>
    <name evidence="1" type="ORF">MPRM_40240</name>
</gene>
<name>A0A7I7Z0S9_9MYCO</name>
<dbReference type="AlphaFoldDB" id="A0A7I7Z0S9"/>
<dbReference type="InterPro" id="IPR036894">
    <property type="entry name" value="YbaB-like_sf"/>
</dbReference>
<sequence length="118" mass="12774">MTQMSAGTHPQVAQAMEHLQRFNSLLEGQMRRNDTGTFTGTDEAETVEVTLNGHRCVTGLEIEEGLLRLGAETVQERINEALLNAQAAATGAREAENAQLLRSLVEITGDLQKSVGLI</sequence>
<keyword evidence="1" id="KW-0238">DNA-binding</keyword>
<evidence type="ECO:0000313" key="1">
    <source>
        <dbReference type="EMBL" id="BBZ46743.1"/>
    </source>
</evidence>
<evidence type="ECO:0000313" key="2">
    <source>
        <dbReference type="Proteomes" id="UP000467105"/>
    </source>
</evidence>
<dbReference type="SUPFAM" id="SSF82607">
    <property type="entry name" value="YbaB-like"/>
    <property type="match status" value="1"/>
</dbReference>
<protein>
    <submittedName>
        <fullName evidence="1">DNA-binding protein</fullName>
    </submittedName>
</protein>
<organism evidence="1 2">
    <name type="scientific">Mycobacterium parmense</name>
    <dbReference type="NCBI Taxonomy" id="185642"/>
    <lineage>
        <taxon>Bacteria</taxon>
        <taxon>Bacillati</taxon>
        <taxon>Actinomycetota</taxon>
        <taxon>Actinomycetes</taxon>
        <taxon>Mycobacteriales</taxon>
        <taxon>Mycobacteriaceae</taxon>
        <taxon>Mycobacterium</taxon>
        <taxon>Mycobacterium simiae complex</taxon>
    </lineage>
</organism>
<dbReference type="Pfam" id="PF02575">
    <property type="entry name" value="YbaB_DNA_bd"/>
    <property type="match status" value="1"/>
</dbReference>
<dbReference type="Proteomes" id="UP000467105">
    <property type="component" value="Chromosome"/>
</dbReference>
<reference evidence="1 2" key="1">
    <citation type="journal article" date="2019" name="Emerg. Microbes Infect.">
        <title>Comprehensive subspecies identification of 175 nontuberculous mycobacteria species based on 7547 genomic profiles.</title>
        <authorList>
            <person name="Matsumoto Y."/>
            <person name="Kinjo T."/>
            <person name="Motooka D."/>
            <person name="Nabeya D."/>
            <person name="Jung N."/>
            <person name="Uechi K."/>
            <person name="Horii T."/>
            <person name="Iida T."/>
            <person name="Fujita J."/>
            <person name="Nakamura S."/>
        </authorList>
    </citation>
    <scope>NUCLEOTIDE SEQUENCE [LARGE SCALE GENOMIC DNA]</scope>
    <source>
        <strain evidence="1 2">JCM 14742</strain>
    </source>
</reference>
<dbReference type="EMBL" id="AP022614">
    <property type="protein sequence ID" value="BBZ46743.1"/>
    <property type="molecule type" value="Genomic_DNA"/>
</dbReference>
<dbReference type="Gene3D" id="3.30.1310.10">
    <property type="entry name" value="Nucleoid-associated protein YbaB-like domain"/>
    <property type="match status" value="1"/>
</dbReference>
<accession>A0A7I7Z0S9</accession>
<dbReference type="GO" id="GO:0003677">
    <property type="term" value="F:DNA binding"/>
    <property type="evidence" value="ECO:0007669"/>
    <property type="project" value="UniProtKB-KW"/>
</dbReference>
<dbReference type="RefSeq" id="WP_308205324.1">
    <property type="nucleotide sequence ID" value="NZ_JACKUX010000020.1"/>
</dbReference>
<dbReference type="InterPro" id="IPR004401">
    <property type="entry name" value="YbaB/EbfC"/>
</dbReference>